<evidence type="ECO:0000256" key="4">
    <source>
        <dbReference type="ARBA" id="ARBA00011516"/>
    </source>
</evidence>
<dbReference type="PANTHER" id="PTHR43380">
    <property type="entry name" value="2-OXOISOVALERATE DEHYDROGENASE SUBUNIT ALPHA, MITOCHONDRIAL"/>
    <property type="match status" value="1"/>
</dbReference>
<dbReference type="GO" id="GO:0046872">
    <property type="term" value="F:metal ion binding"/>
    <property type="evidence" value="ECO:0007669"/>
    <property type="project" value="UniProtKB-KW"/>
</dbReference>
<name>A0AAV6IZ08_9ERIC</name>
<gene>
    <name evidence="14" type="ORF">RHGRI_022268</name>
</gene>
<sequence length="500" mass="56745">MALYTARSRSLIYHLKSKLASLGAVINQNCWVPHFTDHHPPLSPSRPTHHYLRNPDAIPTNDANPFLSHRFKFTQAGKRLDLIGNSTDDTRVLNFPGGEVKFTPEMKFIPQSSTERIRCYRVLDDNGQPITNRNFVQISEEVAVKMYSDMATLQVMDTIFYEAQRQGRISFYLTTIGEEAINIASAAALHFDDLIFPQYREPGVLLWRGFTLQEFANQCFGNKADYGRGRQMPIHYGSSKHNYITVSSTVAWLLDCSTQLPHAVGAAYALKMDGRDACTVTYFGDGGTSEGDFHAALNFAAVMEAPVIFICRNNGWAISTPVSDQFRSIFPLHVFSSDGIAVRGQAYGVRSIRVDGNDALAMFSAVETARRIAIDEQRPILIEALTYRAGHHSTSDDSTKYRPAEEIEWWRIEQDPVSRFRKWIESNGWWSDEAESKHRTTIRKQLLDAIQVAEKSEKPPITELFADVYDVPPSNLFEQERSLRETMNRHPQDFPSDFPF</sequence>
<evidence type="ECO:0000256" key="3">
    <source>
        <dbReference type="ARBA" id="ARBA00008646"/>
    </source>
</evidence>
<dbReference type="Proteomes" id="UP000823749">
    <property type="component" value="Chromosome 8"/>
</dbReference>
<proteinExistence type="inferred from homology"/>
<dbReference type="EC" id="1.2.4.4" evidence="5"/>
<evidence type="ECO:0000313" key="14">
    <source>
        <dbReference type="EMBL" id="KAG5534072.1"/>
    </source>
</evidence>
<evidence type="ECO:0000256" key="2">
    <source>
        <dbReference type="ARBA" id="ARBA00004305"/>
    </source>
</evidence>
<dbReference type="InterPro" id="IPR001017">
    <property type="entry name" value="DH_E1"/>
</dbReference>
<dbReference type="Gene3D" id="3.40.50.970">
    <property type="match status" value="1"/>
</dbReference>
<comment type="subcellular location">
    <subcellularLocation>
        <location evidence="2">Mitochondrion matrix</location>
    </subcellularLocation>
</comment>
<dbReference type="SUPFAM" id="SSF52518">
    <property type="entry name" value="Thiamin diphosphate-binding fold (THDP-binding)"/>
    <property type="match status" value="1"/>
</dbReference>
<dbReference type="EMBL" id="JACTNZ010000008">
    <property type="protein sequence ID" value="KAG5534072.1"/>
    <property type="molecule type" value="Genomic_DNA"/>
</dbReference>
<dbReference type="PANTHER" id="PTHR43380:SF11">
    <property type="entry name" value="2-OXOISOVALERATE DEHYDROGENASE SUBUNIT ALPHA 2, MITOCHONDRIAL"/>
    <property type="match status" value="1"/>
</dbReference>
<evidence type="ECO:0000256" key="8">
    <source>
        <dbReference type="ARBA" id="ARBA00022958"/>
    </source>
</evidence>
<evidence type="ECO:0000256" key="12">
    <source>
        <dbReference type="ARBA" id="ARBA00052792"/>
    </source>
</evidence>
<evidence type="ECO:0000256" key="5">
    <source>
        <dbReference type="ARBA" id="ARBA00012277"/>
    </source>
</evidence>
<comment type="subunit">
    <text evidence="4">Heterotetramer of alpha and beta chains.</text>
</comment>
<reference evidence="14" key="1">
    <citation type="submission" date="2020-08" db="EMBL/GenBank/DDBJ databases">
        <title>Plant Genome Project.</title>
        <authorList>
            <person name="Zhang R.-G."/>
        </authorList>
    </citation>
    <scope>NUCLEOTIDE SEQUENCE</scope>
    <source>
        <strain evidence="14">WSP0</strain>
        <tissue evidence="14">Leaf</tissue>
    </source>
</reference>
<dbReference type="CDD" id="cd02000">
    <property type="entry name" value="TPP_E1_PDC_ADC_BCADC"/>
    <property type="match status" value="1"/>
</dbReference>
<feature type="domain" description="Dehydrogenase E1 component" evidence="13">
    <location>
        <begin position="150"/>
        <end position="461"/>
    </location>
</feature>
<comment type="cofactor">
    <cofactor evidence="1">
        <name>thiamine diphosphate</name>
        <dbReference type="ChEBI" id="CHEBI:58937"/>
    </cofactor>
</comment>
<evidence type="ECO:0000259" key="13">
    <source>
        <dbReference type="Pfam" id="PF00676"/>
    </source>
</evidence>
<keyword evidence="10" id="KW-0496">Mitochondrion</keyword>
<dbReference type="GO" id="GO:0005759">
    <property type="term" value="C:mitochondrial matrix"/>
    <property type="evidence" value="ECO:0007669"/>
    <property type="project" value="UniProtKB-SubCell"/>
</dbReference>
<evidence type="ECO:0000256" key="7">
    <source>
        <dbReference type="ARBA" id="ARBA00022946"/>
    </source>
</evidence>
<evidence type="ECO:0000256" key="10">
    <source>
        <dbReference type="ARBA" id="ARBA00023128"/>
    </source>
</evidence>
<keyword evidence="6" id="KW-0479">Metal-binding</keyword>
<comment type="similarity">
    <text evidence="3">Belongs to the BCKDHA family.</text>
</comment>
<keyword evidence="8" id="KW-0630">Potassium</keyword>
<comment type="caution">
    <text evidence="14">The sequence shown here is derived from an EMBL/GenBank/DDBJ whole genome shotgun (WGS) entry which is preliminary data.</text>
</comment>
<dbReference type="FunFam" id="3.40.50.970:FF:000015">
    <property type="entry name" value="2-oxoisovalerate dehydrogenase subunit alpha"/>
    <property type="match status" value="1"/>
</dbReference>
<dbReference type="AlphaFoldDB" id="A0AAV6IZ08"/>
<evidence type="ECO:0000256" key="9">
    <source>
        <dbReference type="ARBA" id="ARBA00023002"/>
    </source>
</evidence>
<dbReference type="GO" id="GO:0009083">
    <property type="term" value="P:branched-chain amino acid catabolic process"/>
    <property type="evidence" value="ECO:0007669"/>
    <property type="project" value="TreeGrafter"/>
</dbReference>
<keyword evidence="7" id="KW-0809">Transit peptide</keyword>
<dbReference type="InterPro" id="IPR029061">
    <property type="entry name" value="THDP-binding"/>
</dbReference>
<protein>
    <recommendedName>
        <fullName evidence="5">3-methyl-2-oxobutanoate dehydrogenase (2-methylpropanoyl-transferring)</fullName>
        <ecNumber evidence="5">1.2.4.4</ecNumber>
    </recommendedName>
    <alternativeName>
        <fullName evidence="11">Branched-chain alpha-keto acid dehydrogenase E1 component alpha chain</fullName>
    </alternativeName>
</protein>
<dbReference type="InterPro" id="IPR050771">
    <property type="entry name" value="Alpha-ketoacid_DH_E1_comp"/>
</dbReference>
<dbReference type="GO" id="GO:0003863">
    <property type="term" value="F:branched-chain 2-oxo acid dehydrogenase activity"/>
    <property type="evidence" value="ECO:0007669"/>
    <property type="project" value="UniProtKB-EC"/>
</dbReference>
<evidence type="ECO:0000256" key="11">
    <source>
        <dbReference type="ARBA" id="ARBA00031050"/>
    </source>
</evidence>
<dbReference type="Pfam" id="PF00676">
    <property type="entry name" value="E1_dh"/>
    <property type="match status" value="1"/>
</dbReference>
<keyword evidence="15" id="KW-1185">Reference proteome</keyword>
<evidence type="ECO:0000256" key="1">
    <source>
        <dbReference type="ARBA" id="ARBA00001964"/>
    </source>
</evidence>
<evidence type="ECO:0000256" key="6">
    <source>
        <dbReference type="ARBA" id="ARBA00022723"/>
    </source>
</evidence>
<keyword evidence="9" id="KW-0560">Oxidoreductase</keyword>
<comment type="catalytic activity">
    <reaction evidence="12">
        <text>N(6)-[(R)-lipoyl]-L-lysyl-[protein] + 3-methyl-2-oxobutanoate + H(+) = N(6)-[(R)-S(8)-2-methylpropanoyldihydrolipoyl]-L-lysyl-[protein] + CO2</text>
        <dbReference type="Rhea" id="RHEA:13457"/>
        <dbReference type="Rhea" id="RHEA-COMP:10474"/>
        <dbReference type="Rhea" id="RHEA-COMP:10497"/>
        <dbReference type="ChEBI" id="CHEBI:11851"/>
        <dbReference type="ChEBI" id="CHEBI:15378"/>
        <dbReference type="ChEBI" id="CHEBI:16526"/>
        <dbReference type="ChEBI" id="CHEBI:83099"/>
        <dbReference type="ChEBI" id="CHEBI:83142"/>
        <dbReference type="EC" id="1.2.4.4"/>
    </reaction>
</comment>
<accession>A0AAV6IZ08</accession>
<organism evidence="14 15">
    <name type="scientific">Rhododendron griersonianum</name>
    <dbReference type="NCBI Taxonomy" id="479676"/>
    <lineage>
        <taxon>Eukaryota</taxon>
        <taxon>Viridiplantae</taxon>
        <taxon>Streptophyta</taxon>
        <taxon>Embryophyta</taxon>
        <taxon>Tracheophyta</taxon>
        <taxon>Spermatophyta</taxon>
        <taxon>Magnoliopsida</taxon>
        <taxon>eudicotyledons</taxon>
        <taxon>Gunneridae</taxon>
        <taxon>Pentapetalae</taxon>
        <taxon>asterids</taxon>
        <taxon>Ericales</taxon>
        <taxon>Ericaceae</taxon>
        <taxon>Ericoideae</taxon>
        <taxon>Rhodoreae</taxon>
        <taxon>Rhododendron</taxon>
    </lineage>
</organism>
<evidence type="ECO:0000313" key="15">
    <source>
        <dbReference type="Proteomes" id="UP000823749"/>
    </source>
</evidence>